<proteinExistence type="predicted"/>
<dbReference type="SUPFAM" id="SSF82171">
    <property type="entry name" value="DPP6 N-terminal domain-like"/>
    <property type="match status" value="1"/>
</dbReference>
<feature type="region of interest" description="Disordered" evidence="1">
    <location>
        <begin position="7"/>
        <end position="31"/>
    </location>
</feature>
<dbReference type="RefSeq" id="WP_377342102.1">
    <property type="nucleotide sequence ID" value="NZ_JBHLUE010000019.1"/>
</dbReference>
<comment type="caution">
    <text evidence="2">The sequence shown here is derived from an EMBL/GenBank/DDBJ whole genome shotgun (WGS) entry which is preliminary data.</text>
</comment>
<protein>
    <submittedName>
        <fullName evidence="2">Uncharacterized protein</fullName>
    </submittedName>
</protein>
<name>A0ABV6P1R9_9ACTN</name>
<evidence type="ECO:0000313" key="2">
    <source>
        <dbReference type="EMBL" id="MFC0566972.1"/>
    </source>
</evidence>
<organism evidence="2 3">
    <name type="scientific">Plantactinospora siamensis</name>
    <dbReference type="NCBI Taxonomy" id="555372"/>
    <lineage>
        <taxon>Bacteria</taxon>
        <taxon>Bacillati</taxon>
        <taxon>Actinomycetota</taxon>
        <taxon>Actinomycetes</taxon>
        <taxon>Micromonosporales</taxon>
        <taxon>Micromonosporaceae</taxon>
        <taxon>Plantactinospora</taxon>
    </lineage>
</organism>
<keyword evidence="3" id="KW-1185">Reference proteome</keyword>
<gene>
    <name evidence="2" type="ORF">ACFFHU_22875</name>
</gene>
<evidence type="ECO:0000256" key="1">
    <source>
        <dbReference type="SAM" id="MobiDB-lite"/>
    </source>
</evidence>
<dbReference type="EMBL" id="JBHLUE010000019">
    <property type="protein sequence ID" value="MFC0566972.1"/>
    <property type="molecule type" value="Genomic_DNA"/>
</dbReference>
<evidence type="ECO:0000313" key="3">
    <source>
        <dbReference type="Proteomes" id="UP001589894"/>
    </source>
</evidence>
<sequence length="325" mass="34387">MVAAVAANTGCDPAPAPEPSPTVATGTAAAGLPPRSALPAGLVALTRAGTGEEAQLRVYDATTGTLRRAVMVPTDGKVVFSASFQYAAEIDRSGNVLLYTLKGDRYESSGSLDPQSWGARDTRPKRVGFLPRTNRLAVELEDPDREGLRAVSLDPADPRLTSRPDVGLAPQWDSGGRPVEDVAYVEMPGQPKVGSVVVRRSQQELVEADVIGRDDDQDGGSDLLYTCHGPQVRSWTVPCFGGGPHAELATLTADPATKIATIRIIAKLGGRPFTNLYVAPDGKRLLAERADGFYATTAAGGTPKRAFGPLPKRGTMRILEWQEGS</sequence>
<reference evidence="2 3" key="1">
    <citation type="submission" date="2024-09" db="EMBL/GenBank/DDBJ databases">
        <authorList>
            <person name="Sun Q."/>
            <person name="Mori K."/>
        </authorList>
    </citation>
    <scope>NUCLEOTIDE SEQUENCE [LARGE SCALE GENOMIC DNA]</scope>
    <source>
        <strain evidence="2 3">TBRC 2205</strain>
    </source>
</reference>
<accession>A0ABV6P1R9</accession>
<dbReference type="Proteomes" id="UP001589894">
    <property type="component" value="Unassembled WGS sequence"/>
</dbReference>